<reference evidence="1 2" key="1">
    <citation type="submission" date="2015-03" db="EMBL/GenBank/DDBJ databases">
        <authorList>
            <person name="Hassan Y.I."/>
            <person name="Lepp D."/>
            <person name="Li X.-Z."/>
            <person name="Zhou T."/>
        </authorList>
    </citation>
    <scope>NUCLEOTIDE SEQUENCE [LARGE SCALE GENOMIC DNA]</scope>
    <source>
        <strain evidence="1 2">BD-c194</strain>
    </source>
</reference>
<dbReference type="Gene3D" id="3.90.850.10">
    <property type="entry name" value="Fumarylacetoacetase-like, C-terminal domain"/>
    <property type="match status" value="1"/>
</dbReference>
<dbReference type="InterPro" id="IPR050772">
    <property type="entry name" value="Hydratase-Decarb/MhpD_sf"/>
</dbReference>
<dbReference type="EMBL" id="JZEX01000022">
    <property type="protein sequence ID" value="KKB13575.1"/>
    <property type="molecule type" value="Genomic_DNA"/>
</dbReference>
<name>A0A0F5FYF1_9HYPH</name>
<dbReference type="AlphaFoldDB" id="A0A0F5FYF1"/>
<dbReference type="PANTHER" id="PTHR30143:SF0">
    <property type="entry name" value="2-KETO-4-PENTENOATE HYDRATASE"/>
    <property type="match status" value="1"/>
</dbReference>
<dbReference type="Proteomes" id="UP000033632">
    <property type="component" value="Unassembled WGS sequence"/>
</dbReference>
<organism evidence="1 2">
    <name type="scientific">Devosia geojensis</name>
    <dbReference type="NCBI Taxonomy" id="443610"/>
    <lineage>
        <taxon>Bacteria</taxon>
        <taxon>Pseudomonadati</taxon>
        <taxon>Pseudomonadota</taxon>
        <taxon>Alphaproteobacteria</taxon>
        <taxon>Hyphomicrobiales</taxon>
        <taxon>Devosiaceae</taxon>
        <taxon>Devosia</taxon>
    </lineage>
</organism>
<dbReference type="InterPro" id="IPR036663">
    <property type="entry name" value="Fumarylacetoacetase_C_sf"/>
</dbReference>
<evidence type="ECO:0000313" key="1">
    <source>
        <dbReference type="EMBL" id="KKB13575.1"/>
    </source>
</evidence>
<dbReference type="PANTHER" id="PTHR30143">
    <property type="entry name" value="ACID HYDRATASE"/>
    <property type="match status" value="1"/>
</dbReference>
<dbReference type="SUPFAM" id="SSF56529">
    <property type="entry name" value="FAH"/>
    <property type="match status" value="1"/>
</dbReference>
<evidence type="ECO:0000313" key="2">
    <source>
        <dbReference type="Proteomes" id="UP000033632"/>
    </source>
</evidence>
<dbReference type="GO" id="GO:0005737">
    <property type="term" value="C:cytoplasm"/>
    <property type="evidence" value="ECO:0007669"/>
    <property type="project" value="TreeGrafter"/>
</dbReference>
<dbReference type="STRING" id="443610.VE25_01270"/>
<accession>A0A0F5FYF1</accession>
<dbReference type="OrthoDB" id="7854191at2"/>
<proteinExistence type="predicted"/>
<dbReference type="RefSeq" id="WP_046106768.1">
    <property type="nucleotide sequence ID" value="NZ_JZEX01000022.1"/>
</dbReference>
<keyword evidence="2" id="KW-1185">Reference proteome</keyword>
<protein>
    <submittedName>
        <fullName evidence="1">Uncharacterized protein</fullName>
    </submittedName>
</protein>
<sequence>MDLDIDTLVNALVAARNGSGGPVAAQRLSHLTLDQAMEIQSKVQAALGETTAAAKISVVDGGALIAPIFAGAVVGDGETFSMPRRSFIALEIEVAAVLGQDYPAAATAGNAEDLSAAIDHFVVGIEVLGTRLVQREEAGKFGAVADNLTGAGYVVGRQKIGALADIEGLPVRVTLPGGETRELSARHPFGGPLAPILAFGRQPHRHFPALRKGVVVTTGSLTTPVAFAEAGEVTMQLGDYDPVSFTLDLTD</sequence>
<dbReference type="PATRIC" id="fig|443610.3.peg.2715"/>
<comment type="caution">
    <text evidence="1">The sequence shown here is derived from an EMBL/GenBank/DDBJ whole genome shotgun (WGS) entry which is preliminary data.</text>
</comment>
<dbReference type="GO" id="GO:0008684">
    <property type="term" value="F:2-oxopent-4-enoate hydratase activity"/>
    <property type="evidence" value="ECO:0007669"/>
    <property type="project" value="TreeGrafter"/>
</dbReference>
<gene>
    <name evidence="1" type="ORF">VE25_01270</name>
</gene>